<dbReference type="OrthoDB" id="122910at2"/>
<evidence type="ECO:0000313" key="2">
    <source>
        <dbReference type="Proteomes" id="UP000029558"/>
    </source>
</evidence>
<reference evidence="1 2" key="1">
    <citation type="journal article" date="2014" name="Genome Announc.">
        <title>Comparative Genome Analysis of Two Isolates of the Fish Pathogen Piscirickettsia salmonis from Different Hosts Reveals Major Differences in Virulence-Associated Secretion Systems.</title>
        <authorList>
            <person name="Bohle H."/>
            <person name="Henriquez P."/>
            <person name="Grothusen H."/>
            <person name="Navas E."/>
            <person name="Sandoval A."/>
            <person name="Bustamante F."/>
            <person name="Bustos P."/>
            <person name="Mancilla M."/>
        </authorList>
    </citation>
    <scope>NUCLEOTIDE SEQUENCE [LARGE SCALE GENOMIC DNA]</scope>
    <source>
        <strain evidence="2">B1-32597</strain>
    </source>
</reference>
<name>A0A1L6TG26_PISSA</name>
<sequence length="250" mass="25957">MLAEERQMIESLSTRLHEAGTKIEKDQEAAALIEEKISSQKDAVYQLTQATLLQEHALGQAQQQIAQLRAELAQQHQQATEQKPSGSFLGNLFGGSKQQAAPPSAAGFATGNNLMPGQQQFANNMRSQGGGFMGSGVGQQGAGGSFLRNAAAGAVGVAGGMFLFEGLSHLFGGNTAQAAEPSEVINETVINEATPTENSAAGPMDVTDQQGNIMDTGGFGQGTFDNNSFGDFSDFGGTDDFGGGDFGGDW</sequence>
<accession>A0A1L6TG26</accession>
<dbReference type="Pfam" id="PF09849">
    <property type="entry name" value="DUF2076"/>
    <property type="match status" value="1"/>
</dbReference>
<dbReference type="EMBL" id="CP012508">
    <property type="protein sequence ID" value="ALB21341.1"/>
    <property type="molecule type" value="Genomic_DNA"/>
</dbReference>
<protein>
    <submittedName>
        <fullName evidence="1">Periplasmic ligand-binding sensor protein</fullName>
    </submittedName>
</protein>
<gene>
    <name evidence="1" type="ORF">KU39_155</name>
</gene>
<dbReference type="AlphaFoldDB" id="A0A1L6TG26"/>
<evidence type="ECO:0000313" key="1">
    <source>
        <dbReference type="EMBL" id="ALB21341.1"/>
    </source>
</evidence>
<dbReference type="InterPro" id="IPR018648">
    <property type="entry name" value="DUF2076"/>
</dbReference>
<proteinExistence type="predicted"/>
<dbReference type="RefSeq" id="WP_017376140.1">
    <property type="nucleotide sequence ID" value="NZ_CP012508.1"/>
</dbReference>
<organism evidence="1 2">
    <name type="scientific">Piscirickettsia salmonis</name>
    <dbReference type="NCBI Taxonomy" id="1238"/>
    <lineage>
        <taxon>Bacteria</taxon>
        <taxon>Pseudomonadati</taxon>
        <taxon>Pseudomonadota</taxon>
        <taxon>Gammaproteobacteria</taxon>
        <taxon>Thiotrichales</taxon>
        <taxon>Piscirickettsiaceae</taxon>
        <taxon>Piscirickettsia</taxon>
    </lineage>
</organism>
<dbReference type="Proteomes" id="UP000029558">
    <property type="component" value="Chromosome"/>
</dbReference>